<dbReference type="CDD" id="cd00141">
    <property type="entry name" value="NT_POLXc"/>
    <property type="match status" value="1"/>
</dbReference>
<comment type="subcellular location">
    <subcellularLocation>
        <location evidence="2 8">Nucleus</location>
    </subcellularLocation>
</comment>
<feature type="compositionally biased region" description="Basic and acidic residues" evidence="9">
    <location>
        <begin position="439"/>
        <end position="448"/>
    </location>
</feature>
<protein>
    <recommendedName>
        <fullName evidence="10">BRCT domain-containing protein</fullName>
    </recommendedName>
</protein>
<evidence type="ECO:0000313" key="12">
    <source>
        <dbReference type="Proteomes" id="UP001159427"/>
    </source>
</evidence>
<keyword evidence="5 8" id="KW-0479">Metal-binding</keyword>
<dbReference type="InterPro" id="IPR001357">
    <property type="entry name" value="BRCT_dom"/>
</dbReference>
<evidence type="ECO:0000256" key="9">
    <source>
        <dbReference type="SAM" id="MobiDB-lite"/>
    </source>
</evidence>
<evidence type="ECO:0000256" key="3">
    <source>
        <dbReference type="ARBA" id="ARBA00022679"/>
    </source>
</evidence>
<dbReference type="SUPFAM" id="SSF47802">
    <property type="entry name" value="DNA polymerase beta, N-terminal domain-like"/>
    <property type="match status" value="1"/>
</dbReference>
<dbReference type="Proteomes" id="UP001159427">
    <property type="component" value="Unassembled WGS sequence"/>
</dbReference>
<dbReference type="InterPro" id="IPR002054">
    <property type="entry name" value="DNA-dir_DNA_pol_X"/>
</dbReference>
<dbReference type="InterPro" id="IPR036420">
    <property type="entry name" value="BRCT_dom_sf"/>
</dbReference>
<keyword evidence="3 8" id="KW-0808">Transferase</keyword>
<dbReference type="PRINTS" id="PR00869">
    <property type="entry name" value="DNAPOLX"/>
</dbReference>
<feature type="domain" description="BRCT" evidence="10">
    <location>
        <begin position="24"/>
        <end position="118"/>
    </location>
</feature>
<evidence type="ECO:0000256" key="5">
    <source>
        <dbReference type="ARBA" id="ARBA00022723"/>
    </source>
</evidence>
<dbReference type="Pfam" id="PF10391">
    <property type="entry name" value="DNA_pol_lambd_f"/>
    <property type="match status" value="1"/>
</dbReference>
<dbReference type="PROSITE" id="PS50172">
    <property type="entry name" value="BRCT"/>
    <property type="match status" value="1"/>
</dbReference>
<dbReference type="Gene3D" id="3.30.460.10">
    <property type="entry name" value="Beta Polymerase, domain 2"/>
    <property type="match status" value="1"/>
</dbReference>
<comment type="similarity">
    <text evidence="8">Belongs to the DNA polymerase type-X family.</text>
</comment>
<sequence length="534" mass="60370">MRSKMASKKRKLEEDRLEIFPDQTEKRESREMLIYIIPKKIPKARLQVLNNLAQRKGFPITEKFSNLVTHVVTSYDSREKAFSALEWQPAENVEILTVDWLTDCTTAGKIVDVTDKVRVQGSTTATSKEETLRADLENKDASKDGESCAYQDTKFVCQRGTPLNHHNTKFTDALEILEHHAVYVDSGQRDSRALAFRRAACALKSYPKQISRIEEAANLSSVGNHSKKVIQDILENGSSLEVQDILSSDFFKSMEIFSSIYGCGPATARKWYEKGHRNMFDIIEAVKNGMKLTEQQTMGLKYYDDLIQPVPREEAICIKNIVARELNSIQPNCTVELVGGYRRGKPSGHDVDILITHKDVHRVEGLLVKLVERLDKLGHMVHKDLMAGRNSALGGSQKHTVGHMDNLDHCFCMFQLTTTALASSESDSPTGSTRNGGSHTDEFQEGRGGRAVRRVDLIVTPPSQFPFSLLGWTGSKQFNRSIRDYAWKILKIKLSNHGMWDHNQVPPCLLEAKSEEEIFAMLKLEYRQPEDRNA</sequence>
<dbReference type="InterPro" id="IPR027421">
    <property type="entry name" value="DNA_pol_lamdba_lyase_dom_sf"/>
</dbReference>
<dbReference type="PIRSF" id="PIRSF000817">
    <property type="entry name" value="DNA_NT"/>
    <property type="match status" value="1"/>
</dbReference>
<evidence type="ECO:0000256" key="7">
    <source>
        <dbReference type="ARBA" id="ARBA00023242"/>
    </source>
</evidence>
<feature type="region of interest" description="Disordered" evidence="9">
    <location>
        <begin position="423"/>
        <end position="448"/>
    </location>
</feature>
<keyword evidence="6 8" id="KW-0460">Magnesium</keyword>
<dbReference type="Gene3D" id="1.10.150.110">
    <property type="entry name" value="DNA polymerase beta, N-terminal domain-like"/>
    <property type="match status" value="1"/>
</dbReference>
<dbReference type="Gene3D" id="3.40.50.10190">
    <property type="entry name" value="BRCT domain"/>
    <property type="match status" value="1"/>
</dbReference>
<comment type="cofactor">
    <cofactor evidence="1">
        <name>Mg(2+)</name>
        <dbReference type="ChEBI" id="CHEBI:18420"/>
    </cofactor>
</comment>
<keyword evidence="4 8" id="KW-0548">Nucleotidyltransferase</keyword>
<evidence type="ECO:0000256" key="8">
    <source>
        <dbReference type="PIRNR" id="PIRNR000817"/>
    </source>
</evidence>
<evidence type="ECO:0000259" key="10">
    <source>
        <dbReference type="PROSITE" id="PS50172"/>
    </source>
</evidence>
<name>A0ABN8R5R2_9CNID</name>
<dbReference type="PANTHER" id="PTHR11276:SF40">
    <property type="entry name" value="BRCT DOMAIN-CONTAINING PROTEIN"/>
    <property type="match status" value="1"/>
</dbReference>
<dbReference type="PANTHER" id="PTHR11276">
    <property type="entry name" value="DNA POLYMERASE TYPE-X FAMILY MEMBER"/>
    <property type="match status" value="1"/>
</dbReference>
<dbReference type="Gene3D" id="3.30.210.10">
    <property type="entry name" value="DNA polymerase, thumb domain"/>
    <property type="match status" value="1"/>
</dbReference>
<dbReference type="Pfam" id="PF14792">
    <property type="entry name" value="DNA_pol_B_palm"/>
    <property type="match status" value="1"/>
</dbReference>
<gene>
    <name evidence="11" type="ORF">PEVE_00008877</name>
</gene>
<evidence type="ECO:0000256" key="2">
    <source>
        <dbReference type="ARBA" id="ARBA00004123"/>
    </source>
</evidence>
<keyword evidence="7 8" id="KW-0539">Nucleus</keyword>
<dbReference type="InterPro" id="IPR028207">
    <property type="entry name" value="DNA_pol_B_palm_palm"/>
</dbReference>
<dbReference type="SUPFAM" id="SSF81585">
    <property type="entry name" value="PsbU/PolX domain-like"/>
    <property type="match status" value="1"/>
</dbReference>
<dbReference type="InterPro" id="IPR018944">
    <property type="entry name" value="DNA_pol_lambd_fingers_domain"/>
</dbReference>
<evidence type="ECO:0000256" key="4">
    <source>
        <dbReference type="ARBA" id="ARBA00022695"/>
    </source>
</evidence>
<organism evidence="11 12">
    <name type="scientific">Porites evermanni</name>
    <dbReference type="NCBI Taxonomy" id="104178"/>
    <lineage>
        <taxon>Eukaryota</taxon>
        <taxon>Metazoa</taxon>
        <taxon>Cnidaria</taxon>
        <taxon>Anthozoa</taxon>
        <taxon>Hexacorallia</taxon>
        <taxon>Scleractinia</taxon>
        <taxon>Fungiina</taxon>
        <taxon>Poritidae</taxon>
        <taxon>Porites</taxon>
    </lineage>
</organism>
<accession>A0ABN8R5R2</accession>
<dbReference type="PRINTS" id="PR00871">
    <property type="entry name" value="DNAPOLXTDT"/>
</dbReference>
<dbReference type="Pfam" id="PF14791">
    <property type="entry name" value="DNA_pol_B_thumb"/>
    <property type="match status" value="1"/>
</dbReference>
<dbReference type="InterPro" id="IPR029398">
    <property type="entry name" value="PolB_thumb"/>
</dbReference>
<dbReference type="InterPro" id="IPR043519">
    <property type="entry name" value="NT_sf"/>
</dbReference>
<dbReference type="EMBL" id="CALNXI010001604">
    <property type="protein sequence ID" value="CAH3173143.1"/>
    <property type="molecule type" value="Genomic_DNA"/>
</dbReference>
<evidence type="ECO:0000313" key="11">
    <source>
        <dbReference type="EMBL" id="CAH3173143.1"/>
    </source>
</evidence>
<dbReference type="InterPro" id="IPR001726">
    <property type="entry name" value="TdT/Mu"/>
</dbReference>
<dbReference type="Pfam" id="PF14716">
    <property type="entry name" value="HHH_8"/>
    <property type="match status" value="1"/>
</dbReference>
<comment type="caution">
    <text evidence="11">The sequence shown here is derived from an EMBL/GenBank/DDBJ whole genome shotgun (WGS) entry which is preliminary data.</text>
</comment>
<dbReference type="InterPro" id="IPR037160">
    <property type="entry name" value="DNA_Pol_thumb_sf"/>
</dbReference>
<dbReference type="Gene3D" id="1.10.150.20">
    <property type="entry name" value="5' to 3' exonuclease, C-terminal subdomain"/>
    <property type="match status" value="1"/>
</dbReference>
<dbReference type="SUPFAM" id="SSF81301">
    <property type="entry name" value="Nucleotidyltransferase"/>
    <property type="match status" value="1"/>
</dbReference>
<evidence type="ECO:0000256" key="1">
    <source>
        <dbReference type="ARBA" id="ARBA00001946"/>
    </source>
</evidence>
<dbReference type="SMART" id="SM00483">
    <property type="entry name" value="POLXc"/>
    <property type="match status" value="1"/>
</dbReference>
<proteinExistence type="inferred from homology"/>
<dbReference type="SUPFAM" id="SSF52113">
    <property type="entry name" value="BRCT domain"/>
    <property type="match status" value="1"/>
</dbReference>
<reference evidence="11 12" key="1">
    <citation type="submission" date="2022-05" db="EMBL/GenBank/DDBJ databases">
        <authorList>
            <consortium name="Genoscope - CEA"/>
            <person name="William W."/>
        </authorList>
    </citation>
    <scope>NUCLEOTIDE SEQUENCE [LARGE SCALE GENOMIC DNA]</scope>
</reference>
<keyword evidence="12" id="KW-1185">Reference proteome</keyword>
<dbReference type="InterPro" id="IPR022312">
    <property type="entry name" value="DNA_pol_X"/>
</dbReference>
<dbReference type="InterPro" id="IPR010996">
    <property type="entry name" value="HHH_MUS81"/>
</dbReference>
<evidence type="ECO:0000256" key="6">
    <source>
        <dbReference type="ARBA" id="ARBA00022842"/>
    </source>
</evidence>
<feature type="compositionally biased region" description="Polar residues" evidence="9">
    <location>
        <begin position="423"/>
        <end position="438"/>
    </location>
</feature>